<reference evidence="1" key="1">
    <citation type="submission" date="2014-09" db="EMBL/GenBank/DDBJ databases">
        <authorList>
            <person name="Magalhaes I.L.F."/>
            <person name="Oliveira U."/>
            <person name="Santos F.R."/>
            <person name="Vidigal T.H.D.A."/>
            <person name="Brescovit A.D."/>
            <person name="Santos A.J."/>
        </authorList>
    </citation>
    <scope>NUCLEOTIDE SEQUENCE</scope>
    <source>
        <tissue evidence="1">Shoot tissue taken approximately 20 cm above the soil surface</tissue>
    </source>
</reference>
<dbReference type="EMBL" id="GBRH01280839">
    <property type="protein sequence ID" value="JAD17056.1"/>
    <property type="molecule type" value="Transcribed_RNA"/>
</dbReference>
<evidence type="ECO:0000313" key="1">
    <source>
        <dbReference type="EMBL" id="JAD17056.1"/>
    </source>
</evidence>
<protein>
    <submittedName>
        <fullName evidence="1">Uncharacterized protein</fullName>
    </submittedName>
</protein>
<sequence>MVHPAQPAQRRRDLPRQVVVLQRQRRQAHQPAERLWYRA</sequence>
<reference evidence="1" key="2">
    <citation type="journal article" date="2015" name="Data Brief">
        <title>Shoot transcriptome of the giant reed, Arundo donax.</title>
        <authorList>
            <person name="Barrero R.A."/>
            <person name="Guerrero F.D."/>
            <person name="Moolhuijzen P."/>
            <person name="Goolsby J.A."/>
            <person name="Tidwell J."/>
            <person name="Bellgard S.E."/>
            <person name="Bellgard M.I."/>
        </authorList>
    </citation>
    <scope>NUCLEOTIDE SEQUENCE</scope>
    <source>
        <tissue evidence="1">Shoot tissue taken approximately 20 cm above the soil surface</tissue>
    </source>
</reference>
<proteinExistence type="predicted"/>
<accession>A0A0A8XT73</accession>
<name>A0A0A8XT73_ARUDO</name>
<organism evidence="1">
    <name type="scientific">Arundo donax</name>
    <name type="common">Giant reed</name>
    <name type="synonym">Donax arundinaceus</name>
    <dbReference type="NCBI Taxonomy" id="35708"/>
    <lineage>
        <taxon>Eukaryota</taxon>
        <taxon>Viridiplantae</taxon>
        <taxon>Streptophyta</taxon>
        <taxon>Embryophyta</taxon>
        <taxon>Tracheophyta</taxon>
        <taxon>Spermatophyta</taxon>
        <taxon>Magnoliopsida</taxon>
        <taxon>Liliopsida</taxon>
        <taxon>Poales</taxon>
        <taxon>Poaceae</taxon>
        <taxon>PACMAD clade</taxon>
        <taxon>Arundinoideae</taxon>
        <taxon>Arundineae</taxon>
        <taxon>Arundo</taxon>
    </lineage>
</organism>
<dbReference type="AlphaFoldDB" id="A0A0A8XT73"/>